<evidence type="ECO:0000313" key="5">
    <source>
        <dbReference type="Proteomes" id="UP000481861"/>
    </source>
</evidence>
<evidence type="ECO:0000313" key="4">
    <source>
        <dbReference type="EMBL" id="KAF2872068.1"/>
    </source>
</evidence>
<dbReference type="EMBL" id="JAADJZ010000010">
    <property type="protein sequence ID" value="KAF2872068.1"/>
    <property type="molecule type" value="Genomic_DNA"/>
</dbReference>
<evidence type="ECO:0000259" key="3">
    <source>
        <dbReference type="Pfam" id="PF12813"/>
    </source>
</evidence>
<dbReference type="PANTHER" id="PTHR15665">
    <property type="entry name" value="ASTEROID PROTEIN"/>
    <property type="match status" value="1"/>
</dbReference>
<feature type="domain" description="Asteroid" evidence="3">
    <location>
        <begin position="60"/>
        <end position="286"/>
    </location>
</feature>
<feature type="region of interest" description="Disordered" evidence="2">
    <location>
        <begin position="452"/>
        <end position="478"/>
    </location>
</feature>
<comment type="caution">
    <text evidence="4">The sequence shown here is derived from an EMBL/GenBank/DDBJ whole genome shotgun (WGS) entry which is preliminary data.</text>
</comment>
<sequence length="487" mass="55329">MFHPVARLRSAISFDGALPTSKQNERVSRLVQNVKKMNTFRNSYKTLACPIPTLLGSVTHAFLAPALKEALSNSDFAAITRIVPGEADDWCASVANEVSHPIIFTSDTDLILYRYPPECKVVFFKDVEFVPSPVFSAYWPTNICGRLELENLVTLAHTIIGRPWGTLSEHVKCAQDVDLESSEYLEFSQRYTTVVQAPCYLSTHPELDVVLQQLDVRISEYVHAALDSIPIRSVYLPLLVEDANQASAWNCGQNIRTLAYALLERDCLYVQEYRRKAHDIAVQKVRFESLRETQSKAAELARKANAWMQWTAHRDVPQELIWQLFSVSIVTIEQTRAPHISLVLRVLCGDFDNTWNFIQLTARLQAALYSLRMLAQCISVWLVLNRESTGELYDAVDELHAVLKNFPAIADMFIVPGQARTSVGDEESLRRTIEELYASIDMEVPTEVKKMSRAQRKLEKRKLAKEEEKQMSSQQRSNNVFAILGME</sequence>
<evidence type="ECO:0000256" key="1">
    <source>
        <dbReference type="ARBA" id="ARBA00007398"/>
    </source>
</evidence>
<evidence type="ECO:0000256" key="2">
    <source>
        <dbReference type="SAM" id="MobiDB-lite"/>
    </source>
</evidence>
<accession>A0A7C8I6P2</accession>
<dbReference type="Pfam" id="PF12813">
    <property type="entry name" value="XPG_I_2"/>
    <property type="match status" value="1"/>
</dbReference>
<name>A0A7C8I6P2_9PLEO</name>
<dbReference type="InterPro" id="IPR039436">
    <property type="entry name" value="Asteroid_dom"/>
</dbReference>
<dbReference type="InterPro" id="IPR029060">
    <property type="entry name" value="PIN-like_dom_sf"/>
</dbReference>
<keyword evidence="5" id="KW-1185">Reference proteome</keyword>
<dbReference type="InterPro" id="IPR026832">
    <property type="entry name" value="Asteroid"/>
</dbReference>
<dbReference type="Gene3D" id="3.40.50.1010">
    <property type="entry name" value="5'-nuclease"/>
    <property type="match status" value="1"/>
</dbReference>
<dbReference type="SUPFAM" id="SSF88723">
    <property type="entry name" value="PIN domain-like"/>
    <property type="match status" value="1"/>
</dbReference>
<dbReference type="PANTHER" id="PTHR15665:SF1">
    <property type="entry name" value="PROTEIN ASTEROID HOMOLOG 1"/>
    <property type="match status" value="1"/>
</dbReference>
<dbReference type="Proteomes" id="UP000481861">
    <property type="component" value="Unassembled WGS sequence"/>
</dbReference>
<dbReference type="OrthoDB" id="5297549at2759"/>
<reference evidence="4 5" key="1">
    <citation type="submission" date="2020-01" db="EMBL/GenBank/DDBJ databases">
        <authorList>
            <consortium name="DOE Joint Genome Institute"/>
            <person name="Haridas S."/>
            <person name="Albert R."/>
            <person name="Binder M."/>
            <person name="Bloem J."/>
            <person name="Labutti K."/>
            <person name="Salamov A."/>
            <person name="Andreopoulos B."/>
            <person name="Baker S.E."/>
            <person name="Barry K."/>
            <person name="Bills G."/>
            <person name="Bluhm B.H."/>
            <person name="Cannon C."/>
            <person name="Castanera R."/>
            <person name="Culley D.E."/>
            <person name="Daum C."/>
            <person name="Ezra D."/>
            <person name="Gonzalez J.B."/>
            <person name="Henrissat B."/>
            <person name="Kuo A."/>
            <person name="Liang C."/>
            <person name="Lipzen A."/>
            <person name="Lutzoni F."/>
            <person name="Magnuson J."/>
            <person name="Mondo S."/>
            <person name="Nolan M."/>
            <person name="Ohm R."/>
            <person name="Pangilinan J."/>
            <person name="Park H.-J.H."/>
            <person name="Ramirez L."/>
            <person name="Alfaro M."/>
            <person name="Sun H."/>
            <person name="Tritt A."/>
            <person name="Yoshinaga Y."/>
            <person name="Zwiers L.-H.L."/>
            <person name="Turgeon B.G."/>
            <person name="Goodwin S.B."/>
            <person name="Spatafora J.W."/>
            <person name="Crous P.W."/>
            <person name="Grigoriev I.V."/>
        </authorList>
    </citation>
    <scope>NUCLEOTIDE SEQUENCE [LARGE SCALE GENOMIC DNA]</scope>
    <source>
        <strain evidence="4 5">CBS 611.86</strain>
    </source>
</reference>
<proteinExistence type="inferred from homology"/>
<dbReference type="AlphaFoldDB" id="A0A7C8I6P2"/>
<comment type="similarity">
    <text evidence="1">Belongs to the asteroid family.</text>
</comment>
<gene>
    <name evidence="4" type="ORF">BDV95DRAFT_571323</name>
</gene>
<organism evidence="4 5">
    <name type="scientific">Massariosphaeria phaeospora</name>
    <dbReference type="NCBI Taxonomy" id="100035"/>
    <lineage>
        <taxon>Eukaryota</taxon>
        <taxon>Fungi</taxon>
        <taxon>Dikarya</taxon>
        <taxon>Ascomycota</taxon>
        <taxon>Pezizomycotina</taxon>
        <taxon>Dothideomycetes</taxon>
        <taxon>Pleosporomycetidae</taxon>
        <taxon>Pleosporales</taxon>
        <taxon>Pleosporales incertae sedis</taxon>
        <taxon>Massariosphaeria</taxon>
    </lineage>
</organism>
<protein>
    <submittedName>
        <fullName evidence="4">XPG domain containing-domain-containing protein</fullName>
    </submittedName>
</protein>
<feature type="compositionally biased region" description="Basic residues" evidence="2">
    <location>
        <begin position="452"/>
        <end position="463"/>
    </location>
</feature>